<dbReference type="Pfam" id="PF00954">
    <property type="entry name" value="S_locus_glycop"/>
    <property type="match status" value="1"/>
</dbReference>
<evidence type="ECO:0000256" key="26">
    <source>
        <dbReference type="SAM" id="Phobius"/>
    </source>
</evidence>
<keyword evidence="31" id="KW-1185">Reference proteome</keyword>
<dbReference type="Proteomes" id="UP000652761">
    <property type="component" value="Unassembled WGS sequence"/>
</dbReference>
<keyword evidence="17 26" id="KW-0472">Membrane</keyword>
<dbReference type="GO" id="GO:0005537">
    <property type="term" value="F:D-mannose binding"/>
    <property type="evidence" value="ECO:0007669"/>
    <property type="project" value="UniProtKB-KW"/>
</dbReference>
<dbReference type="AlphaFoldDB" id="A0A843VLR7"/>
<evidence type="ECO:0000256" key="15">
    <source>
        <dbReference type="ARBA" id="ARBA00022989"/>
    </source>
</evidence>
<comment type="caution">
    <text evidence="30">The sequence shown here is derived from an EMBL/GenBank/DDBJ whole genome shotgun (WGS) entry which is preliminary data.</text>
</comment>
<keyword evidence="20" id="KW-0325">Glycoprotein</keyword>
<keyword evidence="5" id="KW-0348">Hemagglutinin</keyword>
<feature type="region of interest" description="Disordered" evidence="25">
    <location>
        <begin position="876"/>
        <end position="904"/>
    </location>
</feature>
<keyword evidence="16" id="KW-0465">Mannose-binding</keyword>
<dbReference type="InterPro" id="IPR003609">
    <property type="entry name" value="Pan_app"/>
</dbReference>
<dbReference type="PROSITE" id="PS50011">
    <property type="entry name" value="PROTEIN_KINASE_DOM"/>
    <property type="match status" value="1"/>
</dbReference>
<dbReference type="EMBL" id="NMUH01001432">
    <property type="protein sequence ID" value="MQL92279.1"/>
    <property type="molecule type" value="Genomic_DNA"/>
</dbReference>
<keyword evidence="8 26" id="KW-0812">Transmembrane</keyword>
<dbReference type="GO" id="GO:0051707">
    <property type="term" value="P:response to other organism"/>
    <property type="evidence" value="ECO:0007669"/>
    <property type="project" value="UniProtKB-ARBA"/>
</dbReference>
<feature type="binding site" evidence="24">
    <location>
        <position position="602"/>
    </location>
    <ligand>
        <name>ATP</name>
        <dbReference type="ChEBI" id="CHEBI:30616"/>
    </ligand>
</feature>
<proteinExistence type="inferred from homology"/>
<reference evidence="30" key="1">
    <citation type="submission" date="2017-07" db="EMBL/GenBank/DDBJ databases">
        <title>Taro Niue Genome Assembly and Annotation.</title>
        <authorList>
            <person name="Atibalentja N."/>
            <person name="Keating K."/>
            <person name="Fields C.J."/>
        </authorList>
    </citation>
    <scope>NUCLEOTIDE SEQUENCE</scope>
    <source>
        <strain evidence="30">Niue_2</strain>
        <tissue evidence="30">Leaf</tissue>
    </source>
</reference>
<evidence type="ECO:0000256" key="11">
    <source>
        <dbReference type="ARBA" id="ARBA00022737"/>
    </source>
</evidence>
<dbReference type="InterPro" id="IPR001480">
    <property type="entry name" value="Bulb-type_lectin_dom"/>
</dbReference>
<dbReference type="CDD" id="cd00028">
    <property type="entry name" value="B_lectin"/>
    <property type="match status" value="1"/>
</dbReference>
<dbReference type="InterPro" id="IPR000719">
    <property type="entry name" value="Prot_kinase_dom"/>
</dbReference>
<dbReference type="SMART" id="SM00108">
    <property type="entry name" value="B_lectin"/>
    <property type="match status" value="1"/>
</dbReference>
<evidence type="ECO:0000256" key="25">
    <source>
        <dbReference type="SAM" id="MobiDB-lite"/>
    </source>
</evidence>
<dbReference type="GO" id="GO:0005886">
    <property type="term" value="C:plasma membrane"/>
    <property type="evidence" value="ECO:0007669"/>
    <property type="project" value="UniProtKB-SubCell"/>
</dbReference>
<dbReference type="FunFam" id="3.30.200.20:FF:000370">
    <property type="entry name" value="Receptor-like protein kinase 4"/>
    <property type="match status" value="1"/>
</dbReference>
<dbReference type="GO" id="GO:0005524">
    <property type="term" value="F:ATP binding"/>
    <property type="evidence" value="ECO:0007669"/>
    <property type="project" value="UniProtKB-UniRule"/>
</dbReference>
<evidence type="ECO:0000256" key="12">
    <source>
        <dbReference type="ARBA" id="ARBA00022741"/>
    </source>
</evidence>
<dbReference type="CDD" id="cd14066">
    <property type="entry name" value="STKc_IRAK"/>
    <property type="match status" value="1"/>
</dbReference>
<keyword evidence="4" id="KW-0245">EGF-like domain</keyword>
<sequence length="904" mass="99235">MLSPLTHEVKAVVSSSILIALDAEVAGAQKEQGCEATAVEIKQVKFYFLNLISIACSFLPKKNKGCSSSCVKRGPVDLLEVVISRGYVLLPWALLALLLSFSLHARLASATSTISPGLPLTGDATITSQRGKFVLGFFTPGRHPNSYIGIWFKKIPKRTPVWVANRAAPVHDPSSSQLTIAADGNLVLLNRTGSLVWSTNATASIASNSTVAELLDTGNLVLRDGRNSSRVFWQSFDHPTDTWLPGGKLGLNKVTGEAQWLVSWKNSEDPAPGIFSLEIDPNGSSQYYVVWNSSVRFWTSGIWDGRIFSNVPEMVPGYVYNFAYISNAKENYFTYSSVNEEIISRFVVDLSGQIKQLIWVDNTQGWTLFWTQPKRQCDVHRLCGPFGVCDDKSFTFCSCVEGFVEASPTDWNLSDRTSGCVRRTPLQCESRAPAGGGQDGFYAVPNVKLPENGQPLAAAGSAGNCEAACLGNCSCTAYSYGGGCSLWHHDLFNLQQLPDDGATLHLRLAATELQISKSPNKKTIIVIVAGAASAAIAFVLVLVWRHRRAQFGRLHLVDGSLLAFSYGELKRVTRNFSEKLGAGGFGSVFKGTMPNSTQVAVKMLEGIGQGEKQFRMEVSTIGTIQHVNLVRLRGFCSQSSRRLLVYDYMPMGSLDNVLFRSTTAQLPSWEKRYQIILGTARGLAYLHEECRDRIIHCDIKPENILLDASFVPKVADFGLAKLVGRDFSRVLTTMRGTRGYLAPEWISGVAITAKADVYSYGMMLFEIVSGRRNSEESVEEEFRFFPSWAATRLVKGEVRSLLDPRLGGDANLGELDRVLKVAYWCIQDDETERPSMGQVVQILEGVKDVGMPPMPRFLLSLSQNMVNPVFFTDVSSSTQSSQVPTSDVSVSSYNKSSTSCTSDY</sequence>
<dbReference type="PROSITE" id="PS00107">
    <property type="entry name" value="PROTEIN_KINASE_ATP"/>
    <property type="match status" value="1"/>
</dbReference>
<protein>
    <recommendedName>
        <fullName evidence="23">Receptor-like serine/threonine-protein kinase</fullName>
        <ecNumber evidence="23">2.7.11.1</ecNumber>
    </recommendedName>
</protein>
<keyword evidence="15 26" id="KW-1133">Transmembrane helix</keyword>
<dbReference type="GO" id="GO:0004674">
    <property type="term" value="F:protein serine/threonine kinase activity"/>
    <property type="evidence" value="ECO:0007669"/>
    <property type="project" value="UniProtKB-KW"/>
</dbReference>
<evidence type="ECO:0000256" key="5">
    <source>
        <dbReference type="ARBA" id="ARBA00022546"/>
    </source>
</evidence>
<evidence type="ECO:0000256" key="8">
    <source>
        <dbReference type="ARBA" id="ARBA00022692"/>
    </source>
</evidence>
<dbReference type="PROSITE" id="PS50948">
    <property type="entry name" value="PAN"/>
    <property type="match status" value="1"/>
</dbReference>
<feature type="domain" description="Protein kinase" evidence="27">
    <location>
        <begin position="574"/>
        <end position="857"/>
    </location>
</feature>
<evidence type="ECO:0000256" key="10">
    <source>
        <dbReference type="ARBA" id="ARBA00022734"/>
    </source>
</evidence>
<evidence type="ECO:0000256" key="17">
    <source>
        <dbReference type="ARBA" id="ARBA00023136"/>
    </source>
</evidence>
<dbReference type="Gene3D" id="3.30.200.20">
    <property type="entry name" value="Phosphorylase Kinase, domain 1"/>
    <property type="match status" value="1"/>
</dbReference>
<evidence type="ECO:0000256" key="7">
    <source>
        <dbReference type="ARBA" id="ARBA00022679"/>
    </source>
</evidence>
<dbReference type="FunFam" id="2.90.10.10:FF:000002">
    <property type="entry name" value="Serine/threonine-protein kinase"/>
    <property type="match status" value="1"/>
</dbReference>
<dbReference type="SUPFAM" id="SSF56112">
    <property type="entry name" value="Protein kinase-like (PK-like)"/>
    <property type="match status" value="1"/>
</dbReference>
<dbReference type="Gene3D" id="1.10.510.10">
    <property type="entry name" value="Transferase(Phosphotransferase) domain 1"/>
    <property type="match status" value="1"/>
</dbReference>
<feature type="domain" description="Apple" evidence="29">
    <location>
        <begin position="428"/>
        <end position="509"/>
    </location>
</feature>
<evidence type="ECO:0000259" key="27">
    <source>
        <dbReference type="PROSITE" id="PS50011"/>
    </source>
</evidence>
<comment type="catalytic activity">
    <reaction evidence="21 23">
        <text>L-threonyl-[protein] + ATP = O-phospho-L-threonyl-[protein] + ADP + H(+)</text>
        <dbReference type="Rhea" id="RHEA:46608"/>
        <dbReference type="Rhea" id="RHEA-COMP:11060"/>
        <dbReference type="Rhea" id="RHEA-COMP:11605"/>
        <dbReference type="ChEBI" id="CHEBI:15378"/>
        <dbReference type="ChEBI" id="CHEBI:30013"/>
        <dbReference type="ChEBI" id="CHEBI:30616"/>
        <dbReference type="ChEBI" id="CHEBI:61977"/>
        <dbReference type="ChEBI" id="CHEBI:456216"/>
        <dbReference type="EC" id="2.7.11.1"/>
    </reaction>
</comment>
<evidence type="ECO:0000256" key="23">
    <source>
        <dbReference type="PIRNR" id="PIRNR000641"/>
    </source>
</evidence>
<dbReference type="Pfam" id="PF00069">
    <property type="entry name" value="Pkinase"/>
    <property type="match status" value="1"/>
</dbReference>
<evidence type="ECO:0000256" key="2">
    <source>
        <dbReference type="ARBA" id="ARBA00022475"/>
    </source>
</evidence>
<keyword evidence="6" id="KW-0597">Phosphoprotein</keyword>
<evidence type="ECO:0000256" key="1">
    <source>
        <dbReference type="ARBA" id="ARBA00004251"/>
    </source>
</evidence>
<dbReference type="FunFam" id="1.10.510.10:FF:000227">
    <property type="entry name" value="Serine/threonine-protein kinase"/>
    <property type="match status" value="1"/>
</dbReference>
<accession>A0A843VLR7</accession>
<keyword evidence="11" id="KW-0677">Repeat</keyword>
<gene>
    <name evidence="30" type="ORF">Taro_024902</name>
</gene>
<dbReference type="PANTHER" id="PTHR47974:SF19">
    <property type="entry name" value="RECEPTOR-LIKE SERINE_THREONINE-PROTEIN KINASE"/>
    <property type="match status" value="1"/>
</dbReference>
<keyword evidence="14 23" id="KW-0067">ATP-binding</keyword>
<evidence type="ECO:0000256" key="18">
    <source>
        <dbReference type="ARBA" id="ARBA00023157"/>
    </source>
</evidence>
<dbReference type="InterPro" id="IPR008271">
    <property type="entry name" value="Ser/Thr_kinase_AS"/>
</dbReference>
<dbReference type="Gene3D" id="2.90.10.10">
    <property type="entry name" value="Bulb-type lectin domain"/>
    <property type="match status" value="1"/>
</dbReference>
<evidence type="ECO:0000256" key="24">
    <source>
        <dbReference type="PROSITE-ProRule" id="PRU10141"/>
    </source>
</evidence>
<dbReference type="OrthoDB" id="643280at2759"/>
<dbReference type="InterPro" id="IPR000858">
    <property type="entry name" value="S_locus_glycoprot_dom"/>
</dbReference>
<keyword evidence="9" id="KW-0732">Signal</keyword>
<evidence type="ECO:0000313" key="31">
    <source>
        <dbReference type="Proteomes" id="UP000652761"/>
    </source>
</evidence>
<dbReference type="InterPro" id="IPR024171">
    <property type="entry name" value="SRK-like_kinase"/>
</dbReference>
<comment type="catalytic activity">
    <reaction evidence="22 23">
        <text>L-seryl-[protein] + ATP = O-phospho-L-seryl-[protein] + ADP + H(+)</text>
        <dbReference type="Rhea" id="RHEA:17989"/>
        <dbReference type="Rhea" id="RHEA-COMP:9863"/>
        <dbReference type="Rhea" id="RHEA-COMP:11604"/>
        <dbReference type="ChEBI" id="CHEBI:15378"/>
        <dbReference type="ChEBI" id="CHEBI:29999"/>
        <dbReference type="ChEBI" id="CHEBI:30616"/>
        <dbReference type="ChEBI" id="CHEBI:83421"/>
        <dbReference type="ChEBI" id="CHEBI:456216"/>
        <dbReference type="EC" id="2.7.11.1"/>
    </reaction>
</comment>
<evidence type="ECO:0000256" key="19">
    <source>
        <dbReference type="ARBA" id="ARBA00023170"/>
    </source>
</evidence>
<dbReference type="PROSITE" id="PS00108">
    <property type="entry name" value="PROTEIN_KINASE_ST"/>
    <property type="match status" value="1"/>
</dbReference>
<organism evidence="30 31">
    <name type="scientific">Colocasia esculenta</name>
    <name type="common">Wild taro</name>
    <name type="synonym">Arum esculentum</name>
    <dbReference type="NCBI Taxonomy" id="4460"/>
    <lineage>
        <taxon>Eukaryota</taxon>
        <taxon>Viridiplantae</taxon>
        <taxon>Streptophyta</taxon>
        <taxon>Embryophyta</taxon>
        <taxon>Tracheophyta</taxon>
        <taxon>Spermatophyta</taxon>
        <taxon>Magnoliopsida</taxon>
        <taxon>Liliopsida</taxon>
        <taxon>Araceae</taxon>
        <taxon>Aroideae</taxon>
        <taxon>Colocasieae</taxon>
        <taxon>Colocasia</taxon>
    </lineage>
</organism>
<dbReference type="PIRSF" id="PIRSF000641">
    <property type="entry name" value="SRK"/>
    <property type="match status" value="1"/>
</dbReference>
<evidence type="ECO:0000259" key="28">
    <source>
        <dbReference type="PROSITE" id="PS50927"/>
    </source>
</evidence>
<dbReference type="Pfam" id="PF01453">
    <property type="entry name" value="B_lectin"/>
    <property type="match status" value="1"/>
</dbReference>
<keyword evidence="10" id="KW-0430">Lectin</keyword>
<dbReference type="CDD" id="cd01098">
    <property type="entry name" value="PAN_AP_plant"/>
    <property type="match status" value="1"/>
</dbReference>
<evidence type="ECO:0000256" key="14">
    <source>
        <dbReference type="ARBA" id="ARBA00022840"/>
    </source>
</evidence>
<evidence type="ECO:0000256" key="20">
    <source>
        <dbReference type="ARBA" id="ARBA00023180"/>
    </source>
</evidence>
<keyword evidence="13 23" id="KW-0418">Kinase</keyword>
<evidence type="ECO:0000259" key="29">
    <source>
        <dbReference type="PROSITE" id="PS50948"/>
    </source>
</evidence>
<comment type="similarity">
    <text evidence="23">Belongs to the protein kinase superfamily. Ser/Thr protein kinase family.</text>
</comment>
<keyword evidence="18" id="KW-1015">Disulfide bond</keyword>
<evidence type="ECO:0000256" key="4">
    <source>
        <dbReference type="ARBA" id="ARBA00022536"/>
    </source>
</evidence>
<dbReference type="Pfam" id="PF08276">
    <property type="entry name" value="PAN_2"/>
    <property type="match status" value="1"/>
</dbReference>
<dbReference type="EC" id="2.7.11.1" evidence="23"/>
<dbReference type="SMART" id="SM00473">
    <property type="entry name" value="PAN_AP"/>
    <property type="match status" value="1"/>
</dbReference>
<dbReference type="InterPro" id="IPR011009">
    <property type="entry name" value="Kinase-like_dom_sf"/>
</dbReference>
<dbReference type="SMART" id="SM00220">
    <property type="entry name" value="S_TKc"/>
    <property type="match status" value="1"/>
</dbReference>
<evidence type="ECO:0000256" key="16">
    <source>
        <dbReference type="ARBA" id="ARBA00023035"/>
    </source>
</evidence>
<dbReference type="PANTHER" id="PTHR47974">
    <property type="entry name" value="OS07G0415500 PROTEIN"/>
    <property type="match status" value="1"/>
</dbReference>
<keyword evidence="3 23" id="KW-0723">Serine/threonine-protein kinase</keyword>
<dbReference type="GO" id="GO:0048544">
    <property type="term" value="P:recognition of pollen"/>
    <property type="evidence" value="ECO:0007669"/>
    <property type="project" value="InterPro"/>
</dbReference>
<keyword evidence="12 23" id="KW-0547">Nucleotide-binding</keyword>
<keyword evidence="2" id="KW-1003">Cell membrane</keyword>
<evidence type="ECO:0000256" key="6">
    <source>
        <dbReference type="ARBA" id="ARBA00022553"/>
    </source>
</evidence>
<comment type="subcellular location">
    <subcellularLocation>
        <location evidence="1">Cell membrane</location>
        <topology evidence="1">Single-pass type I membrane protein</topology>
    </subcellularLocation>
</comment>
<evidence type="ECO:0000256" key="21">
    <source>
        <dbReference type="ARBA" id="ARBA00047899"/>
    </source>
</evidence>
<evidence type="ECO:0000313" key="30">
    <source>
        <dbReference type="EMBL" id="MQL92279.1"/>
    </source>
</evidence>
<dbReference type="PROSITE" id="PS50927">
    <property type="entry name" value="BULB_LECTIN"/>
    <property type="match status" value="1"/>
</dbReference>
<keyword evidence="7 23" id="KW-0808">Transferase</keyword>
<evidence type="ECO:0000256" key="22">
    <source>
        <dbReference type="ARBA" id="ARBA00048679"/>
    </source>
</evidence>
<evidence type="ECO:0000256" key="13">
    <source>
        <dbReference type="ARBA" id="ARBA00022777"/>
    </source>
</evidence>
<dbReference type="InterPro" id="IPR036426">
    <property type="entry name" value="Bulb-type_lectin_dom_sf"/>
</dbReference>
<evidence type="ECO:0000256" key="9">
    <source>
        <dbReference type="ARBA" id="ARBA00022729"/>
    </source>
</evidence>
<dbReference type="InterPro" id="IPR017441">
    <property type="entry name" value="Protein_kinase_ATP_BS"/>
</dbReference>
<feature type="transmembrane region" description="Helical" evidence="26">
    <location>
        <begin position="524"/>
        <end position="544"/>
    </location>
</feature>
<feature type="transmembrane region" description="Helical" evidence="26">
    <location>
        <begin position="87"/>
        <end position="105"/>
    </location>
</feature>
<feature type="domain" description="Bulb-type lectin" evidence="28">
    <location>
        <begin position="111"/>
        <end position="235"/>
    </location>
</feature>
<name>A0A843VLR7_COLES</name>
<keyword evidence="19" id="KW-0675">Receptor</keyword>
<dbReference type="SUPFAM" id="SSF51110">
    <property type="entry name" value="alpha-D-mannose-specific plant lectins"/>
    <property type="match status" value="1"/>
</dbReference>
<evidence type="ECO:0000256" key="3">
    <source>
        <dbReference type="ARBA" id="ARBA00022527"/>
    </source>
</evidence>